<dbReference type="InterPro" id="IPR011865">
    <property type="entry name" value="CysT_permease"/>
</dbReference>
<keyword evidence="13" id="KW-1185">Reference proteome</keyword>
<organism evidence="12 13">
    <name type="scientific">Dactylosporangium maewongense</name>
    <dbReference type="NCBI Taxonomy" id="634393"/>
    <lineage>
        <taxon>Bacteria</taxon>
        <taxon>Bacillati</taxon>
        <taxon>Actinomycetota</taxon>
        <taxon>Actinomycetes</taxon>
        <taxon>Micromonosporales</taxon>
        <taxon>Micromonosporaceae</taxon>
        <taxon>Dactylosporangium</taxon>
    </lineage>
</organism>
<comment type="caution">
    <text evidence="9">Lacks conserved residue(s) required for the propagation of feature annotation.</text>
</comment>
<evidence type="ECO:0000256" key="10">
    <source>
        <dbReference type="SAM" id="MobiDB-lite"/>
    </source>
</evidence>
<dbReference type="CDD" id="cd06261">
    <property type="entry name" value="TM_PBP2"/>
    <property type="match status" value="1"/>
</dbReference>
<evidence type="ECO:0000256" key="9">
    <source>
        <dbReference type="RuleBase" id="RU366001"/>
    </source>
</evidence>
<comment type="similarity">
    <text evidence="9">Belongs to the binding-protein-dependent transport system permease family. CysTW subfamily.</text>
</comment>
<name>A0ABN2A2Z4_9ACTN</name>
<dbReference type="Proteomes" id="UP001501470">
    <property type="component" value="Unassembled WGS sequence"/>
</dbReference>
<keyword evidence="6 9" id="KW-0764">Sulfate transport</keyword>
<dbReference type="InterPro" id="IPR005667">
    <property type="entry name" value="Sulph_transpt2"/>
</dbReference>
<keyword evidence="3 9" id="KW-0813">Transport</keyword>
<evidence type="ECO:0000256" key="4">
    <source>
        <dbReference type="ARBA" id="ARBA00022692"/>
    </source>
</evidence>
<dbReference type="SUPFAM" id="SSF161098">
    <property type="entry name" value="MetI-like"/>
    <property type="match status" value="1"/>
</dbReference>
<feature type="transmembrane region" description="Helical" evidence="9">
    <location>
        <begin position="150"/>
        <end position="167"/>
    </location>
</feature>
<keyword evidence="4 9" id="KW-0812">Transmembrane</keyword>
<evidence type="ECO:0000313" key="12">
    <source>
        <dbReference type="EMBL" id="GAA1509939.1"/>
    </source>
</evidence>
<dbReference type="Pfam" id="PF00528">
    <property type="entry name" value="BPD_transp_1"/>
    <property type="match status" value="1"/>
</dbReference>
<dbReference type="InterPro" id="IPR035906">
    <property type="entry name" value="MetI-like_sf"/>
</dbReference>
<reference evidence="12 13" key="1">
    <citation type="journal article" date="2019" name="Int. J. Syst. Evol. Microbiol.">
        <title>The Global Catalogue of Microorganisms (GCM) 10K type strain sequencing project: providing services to taxonomists for standard genome sequencing and annotation.</title>
        <authorList>
            <consortium name="The Broad Institute Genomics Platform"/>
            <consortium name="The Broad Institute Genome Sequencing Center for Infectious Disease"/>
            <person name="Wu L."/>
            <person name="Ma J."/>
        </authorList>
    </citation>
    <scope>NUCLEOTIDE SEQUENCE [LARGE SCALE GENOMIC DNA]</scope>
    <source>
        <strain evidence="12 13">JCM 15933</strain>
    </source>
</reference>
<feature type="transmembrane region" description="Helical" evidence="9">
    <location>
        <begin position="82"/>
        <end position="104"/>
    </location>
</feature>
<comment type="subcellular location">
    <subcellularLocation>
        <location evidence="1">Membrane</location>
        <topology evidence="1">Multi-pass membrane protein</topology>
    </subcellularLocation>
</comment>
<feature type="domain" description="ABC transmembrane type-1" evidence="11">
    <location>
        <begin position="78"/>
        <end position="274"/>
    </location>
</feature>
<comment type="caution">
    <text evidence="12">The sequence shown here is derived from an EMBL/GenBank/DDBJ whole genome shotgun (WGS) entry which is preliminary data.</text>
</comment>
<comment type="function">
    <text evidence="8">Part of the ABC transporter complex CysAWTP (TC 3.A.1.6.1) involved in sulfate/thiosulfate import. Probably responsible for the translocation of the substrate across the membrane.</text>
</comment>
<feature type="transmembrane region" description="Helical" evidence="9">
    <location>
        <begin position="116"/>
        <end position="138"/>
    </location>
</feature>
<gene>
    <name evidence="12" type="primary">cysT</name>
    <name evidence="12" type="ORF">GCM10009827_025130</name>
</gene>
<evidence type="ECO:0000259" key="11">
    <source>
        <dbReference type="PROSITE" id="PS50928"/>
    </source>
</evidence>
<dbReference type="PROSITE" id="PS50928">
    <property type="entry name" value="ABC_TM1"/>
    <property type="match status" value="1"/>
</dbReference>
<sequence length="285" mass="30327">MTSETTVTGRSAGNRRPARSAVSGHPLTRVSGLGLGVAMLWFSLLVLIPLAAVVAVAGSEGWSGFWDAITAEQTLASIELTIFTSIGVTLVNVVMGTLIAWVLVRDRFFGKRVLEVLVDIPFALPTIVAGLVLLSLYGPNSPIGVDIANTRVAVFVAFLFVTLPFIVRTVQPVLAEIDQDVEEAAASLGASRFTIFWRVILPSLTPAITAGAALSFARGVSEYGSLVLLSGNLPMRTEVTSVRIFSSIENDHLENAAAVATVLLVISFAVIVILDVIQRRTVRRG</sequence>
<feature type="transmembrane region" description="Helical" evidence="9">
    <location>
        <begin position="256"/>
        <end position="277"/>
    </location>
</feature>
<keyword evidence="7 9" id="KW-0472">Membrane</keyword>
<dbReference type="PANTHER" id="PTHR30406">
    <property type="entry name" value="SULFATE TRANSPORT SYSTEM PERMEASE PROTEIN"/>
    <property type="match status" value="1"/>
</dbReference>
<proteinExistence type="inferred from homology"/>
<evidence type="ECO:0000256" key="7">
    <source>
        <dbReference type="ARBA" id="ARBA00023136"/>
    </source>
</evidence>
<dbReference type="Gene3D" id="1.10.3720.10">
    <property type="entry name" value="MetI-like"/>
    <property type="match status" value="1"/>
</dbReference>
<comment type="function">
    <text evidence="9">Part of the ABC transporter complex (TC 3.A.1.6.1) involved in sulfate/thiosulfate import.</text>
</comment>
<comment type="subunit">
    <text evidence="2">The complex is composed of two ATP-binding proteins (CysA), two transmembrane proteins (CysT and CysW) and a solute-binding protein (CysP).</text>
</comment>
<dbReference type="NCBIfam" id="TIGR02139">
    <property type="entry name" value="permease_CysT"/>
    <property type="match status" value="1"/>
</dbReference>
<protein>
    <recommendedName>
        <fullName evidence="9">Sulfate transport system permease protein CysT</fullName>
    </recommendedName>
</protein>
<evidence type="ECO:0000313" key="13">
    <source>
        <dbReference type="Proteomes" id="UP001501470"/>
    </source>
</evidence>
<evidence type="ECO:0000256" key="5">
    <source>
        <dbReference type="ARBA" id="ARBA00022989"/>
    </source>
</evidence>
<dbReference type="NCBIfam" id="TIGR00969">
    <property type="entry name" value="3a0106s02"/>
    <property type="match status" value="1"/>
</dbReference>
<dbReference type="EMBL" id="BAAAQD010000004">
    <property type="protein sequence ID" value="GAA1509939.1"/>
    <property type="molecule type" value="Genomic_DNA"/>
</dbReference>
<evidence type="ECO:0000256" key="8">
    <source>
        <dbReference type="ARBA" id="ARBA00025323"/>
    </source>
</evidence>
<dbReference type="RefSeq" id="WP_344501988.1">
    <property type="nucleotide sequence ID" value="NZ_BAAAQD010000004.1"/>
</dbReference>
<feature type="region of interest" description="Disordered" evidence="10">
    <location>
        <begin position="1"/>
        <end position="23"/>
    </location>
</feature>
<feature type="transmembrane region" description="Helical" evidence="9">
    <location>
        <begin position="195"/>
        <end position="217"/>
    </location>
</feature>
<feature type="transmembrane region" description="Helical" evidence="9">
    <location>
        <begin position="33"/>
        <end position="57"/>
    </location>
</feature>
<evidence type="ECO:0000256" key="3">
    <source>
        <dbReference type="ARBA" id="ARBA00022448"/>
    </source>
</evidence>
<evidence type="ECO:0000256" key="6">
    <source>
        <dbReference type="ARBA" id="ARBA00023032"/>
    </source>
</evidence>
<dbReference type="InterPro" id="IPR000515">
    <property type="entry name" value="MetI-like"/>
</dbReference>
<dbReference type="PANTHER" id="PTHR30406:SF8">
    <property type="entry name" value="SULFATE TRANSPORT SYSTEM PERMEASE PROTEIN CYST"/>
    <property type="match status" value="1"/>
</dbReference>
<evidence type="ECO:0000256" key="2">
    <source>
        <dbReference type="ARBA" id="ARBA00011779"/>
    </source>
</evidence>
<feature type="compositionally biased region" description="Polar residues" evidence="10">
    <location>
        <begin position="1"/>
        <end position="11"/>
    </location>
</feature>
<keyword evidence="5 9" id="KW-1133">Transmembrane helix</keyword>
<evidence type="ECO:0000256" key="1">
    <source>
        <dbReference type="ARBA" id="ARBA00004141"/>
    </source>
</evidence>
<accession>A0ABN2A2Z4</accession>